<dbReference type="GeneID" id="303368508"/>
<proteinExistence type="predicted"/>
<dbReference type="PANTHER" id="PTHR21666">
    <property type="entry name" value="PEPTIDASE-RELATED"/>
    <property type="match status" value="1"/>
</dbReference>
<feature type="compositionally biased region" description="Basic and acidic residues" evidence="2">
    <location>
        <begin position="302"/>
        <end position="311"/>
    </location>
</feature>
<keyword evidence="1" id="KW-0732">Signal</keyword>
<evidence type="ECO:0000256" key="1">
    <source>
        <dbReference type="ARBA" id="ARBA00022729"/>
    </source>
</evidence>
<dbReference type="STRING" id="225004.SAMN02745152_00059"/>
<dbReference type="SUPFAM" id="SSF51261">
    <property type="entry name" value="Duplicated hybrid motif"/>
    <property type="match status" value="1"/>
</dbReference>
<dbReference type="InterPro" id="IPR050570">
    <property type="entry name" value="Cell_wall_metabolism_enzyme"/>
</dbReference>
<dbReference type="PANTHER" id="PTHR21666:SF289">
    <property type="entry name" value="L-ALA--D-GLU ENDOPEPTIDASE"/>
    <property type="match status" value="1"/>
</dbReference>
<dbReference type="GO" id="GO:0004222">
    <property type="term" value="F:metalloendopeptidase activity"/>
    <property type="evidence" value="ECO:0007669"/>
    <property type="project" value="TreeGrafter"/>
</dbReference>
<dbReference type="InterPro" id="IPR016047">
    <property type="entry name" value="M23ase_b-sheet_dom"/>
</dbReference>
<evidence type="ECO:0000313" key="5">
    <source>
        <dbReference type="Proteomes" id="UP000190395"/>
    </source>
</evidence>
<dbReference type="Gene3D" id="2.70.70.10">
    <property type="entry name" value="Glucose Permease (Domain IIA)"/>
    <property type="match status" value="1"/>
</dbReference>
<keyword evidence="5" id="KW-1185">Reference proteome</keyword>
<gene>
    <name evidence="4" type="ORF">SAMN02745152_00059</name>
</gene>
<protein>
    <submittedName>
        <fullName evidence="4">Murein DD-endopeptidase MepM and murein hydrolase activator NlpD, contain LysM domain</fullName>
    </submittedName>
</protein>
<dbReference type="CDD" id="cd12797">
    <property type="entry name" value="M23_peptidase"/>
    <property type="match status" value="1"/>
</dbReference>
<evidence type="ECO:0000259" key="3">
    <source>
        <dbReference type="Pfam" id="PF01551"/>
    </source>
</evidence>
<dbReference type="RefSeq" id="WP_078929725.1">
    <property type="nucleotide sequence ID" value="NZ_FUXC01000001.1"/>
</dbReference>
<feature type="domain" description="M23ase beta-sheet core" evidence="3">
    <location>
        <begin position="220"/>
        <end position="315"/>
    </location>
</feature>
<dbReference type="Proteomes" id="UP000190395">
    <property type="component" value="Unassembled WGS sequence"/>
</dbReference>
<accession>A0A1T4KB56</accession>
<dbReference type="AlphaFoldDB" id="A0A1T4KB56"/>
<dbReference type="Pfam" id="PF01551">
    <property type="entry name" value="Peptidase_M23"/>
    <property type="match status" value="1"/>
</dbReference>
<name>A0A1T4KB56_9SPIR</name>
<reference evidence="4 5" key="1">
    <citation type="submission" date="2017-02" db="EMBL/GenBank/DDBJ databases">
        <authorList>
            <person name="Peterson S.W."/>
        </authorList>
    </citation>
    <scope>NUCLEOTIDE SEQUENCE [LARGE SCALE GENOMIC DNA]</scope>
    <source>
        <strain evidence="4 5">ATCC BAA-909</strain>
    </source>
</reference>
<dbReference type="InterPro" id="IPR011055">
    <property type="entry name" value="Dup_hybrid_motif"/>
</dbReference>
<keyword evidence="4" id="KW-0378">Hydrolase</keyword>
<feature type="region of interest" description="Disordered" evidence="2">
    <location>
        <begin position="290"/>
        <end position="322"/>
    </location>
</feature>
<evidence type="ECO:0000313" key="4">
    <source>
        <dbReference type="EMBL" id="SJZ39555.1"/>
    </source>
</evidence>
<sequence length="322" mass="36485">MILSEKIKKFFFLPALLFSLIFFAFSNEEQFSTEIFEINSEKLPFIKVPDASKDLIFRQFLEEAGFNSKYSVSEKNSSQNQIFTFYKILVPQNMDFIWLSSRLSPVYKDTLATLNRFSSADSRISGKIILAPTFNGIFIPENPDSDWEQLLFKKYMTEEKIKTAKIFKIDGKIFYFLKNERFDSTTALFFLDTKLVSPLSTSVLTSSFGYRVSPISGKWKFHSGIDLAAPLKSSVFACRSGEVSQSGFNQTYGNFVILRHYNNLTSVYAHLSEILVKKGQKVKTGELIAKSGSTGASTGPHLHFELRKDGSPTDPGKIINFN</sequence>
<evidence type="ECO:0000256" key="2">
    <source>
        <dbReference type="SAM" id="MobiDB-lite"/>
    </source>
</evidence>
<organism evidence="4 5">
    <name type="scientific">Treponema berlinense</name>
    <dbReference type="NCBI Taxonomy" id="225004"/>
    <lineage>
        <taxon>Bacteria</taxon>
        <taxon>Pseudomonadati</taxon>
        <taxon>Spirochaetota</taxon>
        <taxon>Spirochaetia</taxon>
        <taxon>Spirochaetales</taxon>
        <taxon>Treponemataceae</taxon>
        <taxon>Treponema</taxon>
    </lineage>
</organism>
<dbReference type="EMBL" id="FUXC01000001">
    <property type="protein sequence ID" value="SJZ39555.1"/>
    <property type="molecule type" value="Genomic_DNA"/>
</dbReference>